<accession>A0A645EN24</accession>
<reference evidence="1" key="1">
    <citation type="submission" date="2019-08" db="EMBL/GenBank/DDBJ databases">
        <authorList>
            <person name="Kucharzyk K."/>
            <person name="Murdoch R.W."/>
            <person name="Higgins S."/>
            <person name="Loffler F."/>
        </authorList>
    </citation>
    <scope>NUCLEOTIDE SEQUENCE</scope>
</reference>
<dbReference type="AlphaFoldDB" id="A0A645EN24"/>
<gene>
    <name evidence="1" type="ORF">SDC9_149745</name>
</gene>
<proteinExistence type="predicted"/>
<name>A0A645EN24_9ZZZZ</name>
<evidence type="ECO:0000313" key="1">
    <source>
        <dbReference type="EMBL" id="MPN02529.1"/>
    </source>
</evidence>
<organism evidence="1">
    <name type="scientific">bioreactor metagenome</name>
    <dbReference type="NCBI Taxonomy" id="1076179"/>
    <lineage>
        <taxon>unclassified sequences</taxon>
        <taxon>metagenomes</taxon>
        <taxon>ecological metagenomes</taxon>
    </lineage>
</organism>
<comment type="caution">
    <text evidence="1">The sequence shown here is derived from an EMBL/GenBank/DDBJ whole genome shotgun (WGS) entry which is preliminary data.</text>
</comment>
<sequence length="77" mass="7982">MASATQCNVQLPEGTISAFLAGGKLQVCTAEQLYSYSASGTLLATTELPRATDSVSKLSESYMLLTSGNGLYTAAVK</sequence>
<dbReference type="EMBL" id="VSSQ01048482">
    <property type="protein sequence ID" value="MPN02529.1"/>
    <property type="molecule type" value="Genomic_DNA"/>
</dbReference>
<protein>
    <submittedName>
        <fullName evidence="1">Uncharacterized protein</fullName>
    </submittedName>
</protein>